<keyword evidence="3" id="KW-1185">Reference proteome</keyword>
<dbReference type="SUPFAM" id="SSF51445">
    <property type="entry name" value="(Trans)glycosidases"/>
    <property type="match status" value="1"/>
</dbReference>
<feature type="region of interest" description="Disordered" evidence="1">
    <location>
        <begin position="175"/>
        <end position="245"/>
    </location>
</feature>
<feature type="compositionally biased region" description="Acidic residues" evidence="1">
    <location>
        <begin position="202"/>
        <end position="222"/>
    </location>
</feature>
<sequence length="245" mass="26445">CAEWNDWQSWTQDRKDDFRAFALRNFDALGHWFFWTWKIGASSLTGKVETPMWSYQLGLEQGWIPADPSEAVGTCGNTSPAQPLTPQMIGAAGTGEITAAYKAQFPWPPTTVLPALNPDNVRAYTATGPIPTLPVPTGASPTVDGWFDAADNRPIYTPVAGCTYPDAWGSADGTNPGPCGGASGADDPVVTTRRTTTTDEALATDEPTDTTTTDDGEATTTDEELRRRVRRVRRGIPMPKRTPAP</sequence>
<proteinExistence type="predicted"/>
<keyword evidence="2" id="KW-0378">Hydrolase</keyword>
<dbReference type="Proteomes" id="UP000054248">
    <property type="component" value="Unassembled WGS sequence"/>
</dbReference>
<protein>
    <submittedName>
        <fullName evidence="2">Glycoside hydrolase family 5 protein</fullName>
    </submittedName>
</protein>
<reference evidence="3" key="2">
    <citation type="submission" date="2015-01" db="EMBL/GenBank/DDBJ databases">
        <title>Evolutionary Origins and Diversification of the Mycorrhizal Mutualists.</title>
        <authorList>
            <consortium name="DOE Joint Genome Institute"/>
            <consortium name="Mycorrhizal Genomics Consortium"/>
            <person name="Kohler A."/>
            <person name="Kuo A."/>
            <person name="Nagy L.G."/>
            <person name="Floudas D."/>
            <person name="Copeland A."/>
            <person name="Barry K.W."/>
            <person name="Cichocki N."/>
            <person name="Veneault-Fourrey C."/>
            <person name="LaButti K."/>
            <person name="Lindquist E.A."/>
            <person name="Lipzen A."/>
            <person name="Lundell T."/>
            <person name="Morin E."/>
            <person name="Murat C."/>
            <person name="Riley R."/>
            <person name="Ohm R."/>
            <person name="Sun H."/>
            <person name="Tunlid A."/>
            <person name="Henrissat B."/>
            <person name="Grigoriev I.V."/>
            <person name="Hibbett D.S."/>
            <person name="Martin F."/>
        </authorList>
    </citation>
    <scope>NUCLEOTIDE SEQUENCE [LARGE SCALE GENOMIC DNA]</scope>
    <source>
        <strain evidence="3">MUT 4182</strain>
    </source>
</reference>
<feature type="non-terminal residue" evidence="2">
    <location>
        <position position="1"/>
    </location>
</feature>
<dbReference type="GO" id="GO:0016787">
    <property type="term" value="F:hydrolase activity"/>
    <property type="evidence" value="ECO:0007669"/>
    <property type="project" value="UniProtKB-KW"/>
</dbReference>
<dbReference type="HOGENOM" id="CLU_1135840_0_0_1"/>
<dbReference type="STRING" id="1051891.A0A0C3L1A9"/>
<evidence type="ECO:0000313" key="2">
    <source>
        <dbReference type="EMBL" id="KIO15527.1"/>
    </source>
</evidence>
<dbReference type="Gene3D" id="3.20.20.80">
    <property type="entry name" value="Glycosidases"/>
    <property type="match status" value="1"/>
</dbReference>
<dbReference type="EMBL" id="KN823989">
    <property type="protein sequence ID" value="KIO15527.1"/>
    <property type="molecule type" value="Genomic_DNA"/>
</dbReference>
<feature type="compositionally biased region" description="Low complexity" evidence="1">
    <location>
        <begin position="185"/>
        <end position="201"/>
    </location>
</feature>
<name>A0A0C3L1A9_9AGAM</name>
<reference evidence="2 3" key="1">
    <citation type="submission" date="2014-04" db="EMBL/GenBank/DDBJ databases">
        <authorList>
            <consortium name="DOE Joint Genome Institute"/>
            <person name="Kuo A."/>
            <person name="Girlanda M."/>
            <person name="Perotto S."/>
            <person name="Kohler A."/>
            <person name="Nagy L.G."/>
            <person name="Floudas D."/>
            <person name="Copeland A."/>
            <person name="Barry K.W."/>
            <person name="Cichocki N."/>
            <person name="Veneault-Fourrey C."/>
            <person name="LaButti K."/>
            <person name="Lindquist E.A."/>
            <person name="Lipzen A."/>
            <person name="Lundell T."/>
            <person name="Morin E."/>
            <person name="Murat C."/>
            <person name="Sun H."/>
            <person name="Tunlid A."/>
            <person name="Henrissat B."/>
            <person name="Grigoriev I.V."/>
            <person name="Hibbett D.S."/>
            <person name="Martin F."/>
            <person name="Nordberg H.P."/>
            <person name="Cantor M.N."/>
            <person name="Hua S.X."/>
        </authorList>
    </citation>
    <scope>NUCLEOTIDE SEQUENCE [LARGE SCALE GENOMIC DNA]</scope>
    <source>
        <strain evidence="2 3">MUT 4182</strain>
    </source>
</reference>
<evidence type="ECO:0000313" key="3">
    <source>
        <dbReference type="Proteomes" id="UP000054248"/>
    </source>
</evidence>
<dbReference type="InterPro" id="IPR017853">
    <property type="entry name" value="GH"/>
</dbReference>
<dbReference type="OrthoDB" id="62120at2759"/>
<gene>
    <name evidence="2" type="ORF">M407DRAFT_93319</name>
</gene>
<dbReference type="AlphaFoldDB" id="A0A0C3L1A9"/>
<organism evidence="2 3">
    <name type="scientific">Tulasnella calospora MUT 4182</name>
    <dbReference type="NCBI Taxonomy" id="1051891"/>
    <lineage>
        <taxon>Eukaryota</taxon>
        <taxon>Fungi</taxon>
        <taxon>Dikarya</taxon>
        <taxon>Basidiomycota</taxon>
        <taxon>Agaricomycotina</taxon>
        <taxon>Agaricomycetes</taxon>
        <taxon>Cantharellales</taxon>
        <taxon>Tulasnellaceae</taxon>
        <taxon>Tulasnella</taxon>
    </lineage>
</organism>
<evidence type="ECO:0000256" key="1">
    <source>
        <dbReference type="SAM" id="MobiDB-lite"/>
    </source>
</evidence>
<accession>A0A0C3L1A9</accession>